<accession>A0ABU1ZLX2</accession>
<feature type="region of interest" description="Disordered" evidence="1">
    <location>
        <begin position="182"/>
        <end position="209"/>
    </location>
</feature>
<dbReference type="RefSeq" id="WP_310341744.1">
    <property type="nucleotide sequence ID" value="NZ_JAVDXO010000003.1"/>
</dbReference>
<evidence type="ECO:0000313" key="3">
    <source>
        <dbReference type="EMBL" id="MDR7306542.1"/>
    </source>
</evidence>
<evidence type="ECO:0000313" key="4">
    <source>
        <dbReference type="Proteomes" id="UP001268089"/>
    </source>
</evidence>
<name>A0ABU1ZLX2_9BURK</name>
<dbReference type="InterPro" id="IPR024402">
    <property type="entry name" value="DUF2726"/>
</dbReference>
<proteinExistence type="predicted"/>
<gene>
    <name evidence="3" type="ORF">J2X15_001825</name>
</gene>
<evidence type="ECO:0000256" key="1">
    <source>
        <dbReference type="SAM" id="MobiDB-lite"/>
    </source>
</evidence>
<keyword evidence="4" id="KW-1185">Reference proteome</keyword>
<organism evidence="3 4">
    <name type="scientific">Rhodoferax saidenbachensis</name>
    <dbReference type="NCBI Taxonomy" id="1484693"/>
    <lineage>
        <taxon>Bacteria</taxon>
        <taxon>Pseudomonadati</taxon>
        <taxon>Pseudomonadota</taxon>
        <taxon>Betaproteobacteria</taxon>
        <taxon>Burkholderiales</taxon>
        <taxon>Comamonadaceae</taxon>
        <taxon>Rhodoferax</taxon>
    </lineage>
</organism>
<reference evidence="3 4" key="1">
    <citation type="submission" date="2023-07" db="EMBL/GenBank/DDBJ databases">
        <title>Sorghum-associated microbial communities from plants grown in Nebraska, USA.</title>
        <authorList>
            <person name="Schachtman D."/>
        </authorList>
    </citation>
    <scope>NUCLEOTIDE SEQUENCE [LARGE SCALE GENOMIC DNA]</scope>
    <source>
        <strain evidence="3 4">BE308</strain>
    </source>
</reference>
<dbReference type="Proteomes" id="UP001268089">
    <property type="component" value="Unassembled WGS sequence"/>
</dbReference>
<feature type="domain" description="DUF2726" evidence="2">
    <location>
        <begin position="39"/>
        <end position="151"/>
    </location>
</feature>
<dbReference type="EMBL" id="JAVDXO010000003">
    <property type="protein sequence ID" value="MDR7306542.1"/>
    <property type="molecule type" value="Genomic_DNA"/>
</dbReference>
<sequence>MLLSLVVGIGLGAALHWAWDRYQQRQRRRIPSVWPLKTRPLVNSQERRVWIWLTKVMFDQHILIKLPVTRFTAPAKQTEATHWYKILNGVYCTFTICGLDGKVVGCIDVIGPHGLSMGNQTLKHSLLDQCNIRYWVVDPANLPHLSQIRAAFLGEQAAHVTGSQPLESRFQDVRDHLHAVVTRRRQSKDAEGTPSGLMPLLSESGPEFPESRLASGWEINSFVSPLDSRVDDHAP</sequence>
<comment type="caution">
    <text evidence="3">The sequence shown here is derived from an EMBL/GenBank/DDBJ whole genome shotgun (WGS) entry which is preliminary data.</text>
</comment>
<dbReference type="Pfam" id="PF10881">
    <property type="entry name" value="DUF2726"/>
    <property type="match status" value="1"/>
</dbReference>
<protein>
    <recommendedName>
        <fullName evidence="2">DUF2726 domain-containing protein</fullName>
    </recommendedName>
</protein>
<evidence type="ECO:0000259" key="2">
    <source>
        <dbReference type="Pfam" id="PF10881"/>
    </source>
</evidence>